<sequence length="114" mass="13816">MADRSGYSDAHRERERAATRERMARRYAAMTPDERAAIARRRKEREREKASKDPEWAAAHRARRRRTLARYFNSRRDDPDFLIARTEYLRMWREGRRESEHFDQFMARIEAGGE</sequence>
<evidence type="ECO:0000313" key="2">
    <source>
        <dbReference type="EMBL" id="SKA20022.1"/>
    </source>
</evidence>
<dbReference type="RefSeq" id="WP_078708756.1">
    <property type="nucleotide sequence ID" value="NZ_FUXL01000008.1"/>
</dbReference>
<name>A0A1T4RVP2_9HYPH</name>
<keyword evidence="3" id="KW-1185">Reference proteome</keyword>
<gene>
    <name evidence="2" type="ORF">SAMN05428963_10814</name>
</gene>
<evidence type="ECO:0000256" key="1">
    <source>
        <dbReference type="SAM" id="MobiDB-lite"/>
    </source>
</evidence>
<protein>
    <submittedName>
        <fullName evidence="2">Uncharacterized protein</fullName>
    </submittedName>
</protein>
<feature type="region of interest" description="Disordered" evidence="1">
    <location>
        <begin position="1"/>
        <end position="63"/>
    </location>
</feature>
<organism evidence="2 3">
    <name type="scientific">Consotaella salsifontis</name>
    <dbReference type="NCBI Taxonomy" id="1365950"/>
    <lineage>
        <taxon>Bacteria</taxon>
        <taxon>Pseudomonadati</taxon>
        <taxon>Pseudomonadota</taxon>
        <taxon>Alphaproteobacteria</taxon>
        <taxon>Hyphomicrobiales</taxon>
        <taxon>Aurantimonadaceae</taxon>
        <taxon>Consotaella</taxon>
    </lineage>
</organism>
<dbReference type="AlphaFoldDB" id="A0A1T4RVP2"/>
<feature type="compositionally biased region" description="Basic and acidic residues" evidence="1">
    <location>
        <begin position="9"/>
        <end position="24"/>
    </location>
</feature>
<evidence type="ECO:0000313" key="3">
    <source>
        <dbReference type="Proteomes" id="UP000190135"/>
    </source>
</evidence>
<dbReference type="EMBL" id="FUXL01000008">
    <property type="protein sequence ID" value="SKA20022.1"/>
    <property type="molecule type" value="Genomic_DNA"/>
</dbReference>
<dbReference type="Proteomes" id="UP000190135">
    <property type="component" value="Unassembled WGS sequence"/>
</dbReference>
<proteinExistence type="predicted"/>
<dbReference type="STRING" id="1365950.SAMN05428963_10814"/>
<reference evidence="2 3" key="1">
    <citation type="submission" date="2017-02" db="EMBL/GenBank/DDBJ databases">
        <authorList>
            <person name="Peterson S.W."/>
        </authorList>
    </citation>
    <scope>NUCLEOTIDE SEQUENCE [LARGE SCALE GENOMIC DNA]</scope>
    <source>
        <strain evidence="2 3">USBA 369</strain>
    </source>
</reference>
<feature type="compositionally biased region" description="Basic and acidic residues" evidence="1">
    <location>
        <begin position="45"/>
        <end position="55"/>
    </location>
</feature>
<accession>A0A1T4RVP2</accession>